<sequence>MQTRHVRTLIGVLVAGLFLPFQAQAETNAELLKRIEALSQELTRLKGQVEANNAATTANRQATEELKEKVVKAEDKSSERWLTIGGDYQFRVDSLWGETKPFTDVSATFANAQAQLQANFFANPTPANGAALAGLMRFASDMSGVRTYQQAQSFMGANAGMMGALGSFGVSVPAYKPRNDTLYTNRFGLDLVAKATQDVTVNARLVMYKTFGAGDDDAVTNGGSAPYFADRVGVFDGTLGHIPSSSYLNVDRAFATVSNIADQDIWFSVGRRPSTHGAPSNLRLNAPRPGNGGTPSLLVDYAFDGMTVGWAPDIDGLPGAYGKICYGRGFESGFRSTPGNSLQDTDMLGVALIPIDTDPLRVWLQWNRGFKIFDAPKMQDTYFGNTMPKVNLGDIDWYGMGAMGTIKQVGVGDLNYFADLGMSITHPNDNVSAQFGFQGLLTGGFFSPEAARDKTGTAIALGVRYDLPSKTKLGFEYNHGSKNWITFAPAATDMWTSKVGTRGNVYELYLIQELNSRPISSHLAKSFVRLGFQYYDFQYTGSNNWVGAPVKISDVNGQMMTTTPLDNAYNAYATFEVKF</sequence>
<dbReference type="RefSeq" id="WP_284189336.1">
    <property type="nucleotide sequence ID" value="NZ_BSPX01000075.1"/>
</dbReference>
<dbReference type="Pfam" id="PF11853">
    <property type="entry name" value="DUF3373"/>
    <property type="match status" value="1"/>
</dbReference>
<dbReference type="Proteomes" id="UP001157167">
    <property type="component" value="Unassembled WGS sequence"/>
</dbReference>
<reference evidence="4" key="1">
    <citation type="journal article" date="2019" name="Int. J. Syst. Evol. Microbiol.">
        <title>The Global Catalogue of Microorganisms (GCM) 10K type strain sequencing project: providing services to taxonomists for standard genome sequencing and annotation.</title>
        <authorList>
            <consortium name="The Broad Institute Genomics Platform"/>
            <consortium name="The Broad Institute Genome Sequencing Center for Infectious Disease"/>
            <person name="Wu L."/>
            <person name="Ma J."/>
        </authorList>
    </citation>
    <scope>NUCLEOTIDE SEQUENCE [LARGE SCALE GENOMIC DNA]</scope>
    <source>
        <strain evidence="4">NBRC 102407</strain>
    </source>
</reference>
<keyword evidence="1" id="KW-0175">Coiled coil</keyword>
<feature type="signal peptide" evidence="2">
    <location>
        <begin position="1"/>
        <end position="25"/>
    </location>
</feature>
<keyword evidence="2" id="KW-0732">Signal</keyword>
<proteinExistence type="predicted"/>
<evidence type="ECO:0000256" key="2">
    <source>
        <dbReference type="SAM" id="SignalP"/>
    </source>
</evidence>
<accession>A0ABQ6FF10</accession>
<evidence type="ECO:0000256" key="1">
    <source>
        <dbReference type="SAM" id="Coils"/>
    </source>
</evidence>
<protein>
    <recommendedName>
        <fullName evidence="5">DUF3373 domain-containing protein</fullName>
    </recommendedName>
</protein>
<dbReference type="EMBL" id="BSPX01000075">
    <property type="protein sequence ID" value="GLT24172.1"/>
    <property type="molecule type" value="Genomic_DNA"/>
</dbReference>
<feature type="chain" id="PRO_5047439947" description="DUF3373 domain-containing protein" evidence="2">
    <location>
        <begin position="26"/>
        <end position="579"/>
    </location>
</feature>
<evidence type="ECO:0000313" key="4">
    <source>
        <dbReference type="Proteomes" id="UP001157167"/>
    </source>
</evidence>
<organism evidence="3 4">
    <name type="scientific">Zoogloea oryzae</name>
    <dbReference type="NCBI Taxonomy" id="310767"/>
    <lineage>
        <taxon>Bacteria</taxon>
        <taxon>Pseudomonadati</taxon>
        <taxon>Pseudomonadota</taxon>
        <taxon>Betaproteobacteria</taxon>
        <taxon>Rhodocyclales</taxon>
        <taxon>Zoogloeaceae</taxon>
        <taxon>Zoogloea</taxon>
    </lineage>
</organism>
<name>A0ABQ6FF10_9RHOO</name>
<gene>
    <name evidence="3" type="ORF">GCM10007933_36440</name>
</gene>
<keyword evidence="4" id="KW-1185">Reference proteome</keyword>
<evidence type="ECO:0000313" key="3">
    <source>
        <dbReference type="EMBL" id="GLT24172.1"/>
    </source>
</evidence>
<dbReference type="InterPro" id="IPR021803">
    <property type="entry name" value="DUF3373"/>
</dbReference>
<comment type="caution">
    <text evidence="3">The sequence shown here is derived from an EMBL/GenBank/DDBJ whole genome shotgun (WGS) entry which is preliminary data.</text>
</comment>
<feature type="coiled-coil region" evidence="1">
    <location>
        <begin position="21"/>
        <end position="55"/>
    </location>
</feature>
<evidence type="ECO:0008006" key="5">
    <source>
        <dbReference type="Google" id="ProtNLM"/>
    </source>
</evidence>